<dbReference type="Gene3D" id="1.10.260.40">
    <property type="entry name" value="lambda repressor-like DNA-binding domains"/>
    <property type="match status" value="1"/>
</dbReference>
<evidence type="ECO:0000313" key="2">
    <source>
        <dbReference type="EMBL" id="MFD2244949.1"/>
    </source>
</evidence>
<evidence type="ECO:0000259" key="1">
    <source>
        <dbReference type="PROSITE" id="PS50943"/>
    </source>
</evidence>
<name>A0ABW5CUN3_9BACT</name>
<dbReference type="CDD" id="cd00093">
    <property type="entry name" value="HTH_XRE"/>
    <property type="match status" value="1"/>
</dbReference>
<sequence>MVERIRKLMEYKGLSASQFADGVEVPRAVISHILSARNKPSLEVVQKILAVHQDISISWLLMGQGDMLTALAVPVGGQKLLSEAITREKDVPDVAGLSTERDGNIQNSTSASGIVAKALALDKTIEQVMIFYSDKTFISYNPAQ</sequence>
<dbReference type="Proteomes" id="UP001597374">
    <property type="component" value="Unassembled WGS sequence"/>
</dbReference>
<protein>
    <submittedName>
        <fullName evidence="2">Helix-turn-helix domain-containing protein</fullName>
    </submittedName>
</protein>
<dbReference type="PROSITE" id="PS50943">
    <property type="entry name" value="HTH_CROC1"/>
    <property type="match status" value="1"/>
</dbReference>
<dbReference type="SUPFAM" id="SSF47413">
    <property type="entry name" value="lambda repressor-like DNA-binding domains"/>
    <property type="match status" value="1"/>
</dbReference>
<gene>
    <name evidence="2" type="ORF">ACFSKP_01710</name>
</gene>
<proteinExistence type="predicted"/>
<dbReference type="InterPro" id="IPR001387">
    <property type="entry name" value="Cro/C1-type_HTH"/>
</dbReference>
<dbReference type="SMART" id="SM00530">
    <property type="entry name" value="HTH_XRE"/>
    <property type="match status" value="1"/>
</dbReference>
<dbReference type="EMBL" id="JBHUIM010000001">
    <property type="protein sequence ID" value="MFD2244949.1"/>
    <property type="molecule type" value="Genomic_DNA"/>
</dbReference>
<reference evidence="3" key="1">
    <citation type="journal article" date="2019" name="Int. J. Syst. Evol. Microbiol.">
        <title>The Global Catalogue of Microorganisms (GCM) 10K type strain sequencing project: providing services to taxonomists for standard genome sequencing and annotation.</title>
        <authorList>
            <consortium name="The Broad Institute Genomics Platform"/>
            <consortium name="The Broad Institute Genome Sequencing Center for Infectious Disease"/>
            <person name="Wu L."/>
            <person name="Ma J."/>
        </authorList>
    </citation>
    <scope>NUCLEOTIDE SEQUENCE [LARGE SCALE GENOMIC DNA]</scope>
    <source>
        <strain evidence="3">CGMCC 4.1782</strain>
    </source>
</reference>
<feature type="domain" description="HTH cro/C1-type" evidence="1">
    <location>
        <begin position="5"/>
        <end position="60"/>
    </location>
</feature>
<dbReference type="InterPro" id="IPR010982">
    <property type="entry name" value="Lambda_DNA-bd_dom_sf"/>
</dbReference>
<accession>A0ABW5CUN3</accession>
<dbReference type="RefSeq" id="WP_250429677.1">
    <property type="nucleotide sequence ID" value="NZ_JALPRR010000002.1"/>
</dbReference>
<comment type="caution">
    <text evidence="2">The sequence shown here is derived from an EMBL/GenBank/DDBJ whole genome shotgun (WGS) entry which is preliminary data.</text>
</comment>
<keyword evidence="3" id="KW-1185">Reference proteome</keyword>
<dbReference type="Pfam" id="PF01381">
    <property type="entry name" value="HTH_3"/>
    <property type="match status" value="1"/>
</dbReference>
<organism evidence="2 3">
    <name type="scientific">Pontibacter ruber</name>
    <dbReference type="NCBI Taxonomy" id="1343895"/>
    <lineage>
        <taxon>Bacteria</taxon>
        <taxon>Pseudomonadati</taxon>
        <taxon>Bacteroidota</taxon>
        <taxon>Cytophagia</taxon>
        <taxon>Cytophagales</taxon>
        <taxon>Hymenobacteraceae</taxon>
        <taxon>Pontibacter</taxon>
    </lineage>
</organism>
<evidence type="ECO:0000313" key="3">
    <source>
        <dbReference type="Proteomes" id="UP001597374"/>
    </source>
</evidence>